<dbReference type="PANTHER" id="PTHR43133">
    <property type="entry name" value="RNA POLYMERASE ECF-TYPE SIGMA FACTO"/>
    <property type="match status" value="1"/>
</dbReference>
<dbReference type="Gene3D" id="1.10.10.10">
    <property type="entry name" value="Winged helix-like DNA-binding domain superfamily/Winged helix DNA-binding domain"/>
    <property type="match status" value="1"/>
</dbReference>
<evidence type="ECO:0000313" key="6">
    <source>
        <dbReference type="Proteomes" id="UP000010798"/>
    </source>
</evidence>
<dbReference type="HOGENOM" id="CLU_1214147_0_0_0"/>
<dbReference type="InterPro" id="IPR036388">
    <property type="entry name" value="WH-like_DNA-bd_sf"/>
</dbReference>
<dbReference type="RefSeq" id="WP_015250583.1">
    <property type="nucleotide sequence ID" value="NC_019892.1"/>
</dbReference>
<dbReference type="SUPFAM" id="SSF88946">
    <property type="entry name" value="Sigma2 domain of RNA polymerase sigma factors"/>
    <property type="match status" value="1"/>
</dbReference>
<dbReference type="PANTHER" id="PTHR43133:SF51">
    <property type="entry name" value="RNA POLYMERASE SIGMA FACTOR"/>
    <property type="match status" value="1"/>
</dbReference>
<dbReference type="InterPro" id="IPR013325">
    <property type="entry name" value="RNA_pol_sigma_r2"/>
</dbReference>
<dbReference type="EMBL" id="CP003364">
    <property type="protein sequence ID" value="AGA31518.1"/>
    <property type="molecule type" value="Genomic_DNA"/>
</dbReference>
<gene>
    <name evidence="5" type="ordered locus">Sinac_7484</name>
</gene>
<dbReference type="eggNOG" id="COG1595">
    <property type="taxonomic scope" value="Bacteria"/>
</dbReference>
<dbReference type="AlphaFoldDB" id="L0DR64"/>
<evidence type="ECO:0000256" key="1">
    <source>
        <dbReference type="ARBA" id="ARBA00010641"/>
    </source>
</evidence>
<name>L0DR64_SINAD</name>
<dbReference type="SUPFAM" id="SSF88659">
    <property type="entry name" value="Sigma3 and sigma4 domains of RNA polymerase sigma factors"/>
    <property type="match status" value="1"/>
</dbReference>
<proteinExistence type="inferred from homology"/>
<dbReference type="Gene3D" id="1.10.1740.10">
    <property type="match status" value="1"/>
</dbReference>
<dbReference type="GO" id="GO:0006352">
    <property type="term" value="P:DNA-templated transcription initiation"/>
    <property type="evidence" value="ECO:0007669"/>
    <property type="project" value="InterPro"/>
</dbReference>
<evidence type="ECO:0000256" key="2">
    <source>
        <dbReference type="ARBA" id="ARBA00023015"/>
    </source>
</evidence>
<reference evidence="5 6" key="1">
    <citation type="submission" date="2012-02" db="EMBL/GenBank/DDBJ databases">
        <title>Complete sequence of chromosome of Singulisphaera acidiphila DSM 18658.</title>
        <authorList>
            <consortium name="US DOE Joint Genome Institute (JGI-PGF)"/>
            <person name="Lucas S."/>
            <person name="Copeland A."/>
            <person name="Lapidus A."/>
            <person name="Glavina del Rio T."/>
            <person name="Dalin E."/>
            <person name="Tice H."/>
            <person name="Bruce D."/>
            <person name="Goodwin L."/>
            <person name="Pitluck S."/>
            <person name="Peters L."/>
            <person name="Ovchinnikova G."/>
            <person name="Chertkov O."/>
            <person name="Kyrpides N."/>
            <person name="Mavromatis K."/>
            <person name="Ivanova N."/>
            <person name="Brettin T."/>
            <person name="Detter J.C."/>
            <person name="Han C."/>
            <person name="Larimer F."/>
            <person name="Land M."/>
            <person name="Hauser L."/>
            <person name="Markowitz V."/>
            <person name="Cheng J.-F."/>
            <person name="Hugenholtz P."/>
            <person name="Woyke T."/>
            <person name="Wu D."/>
            <person name="Tindall B."/>
            <person name="Pomrenke H."/>
            <person name="Brambilla E."/>
            <person name="Klenk H.-P."/>
            <person name="Eisen J.A."/>
        </authorList>
    </citation>
    <scope>NUCLEOTIDE SEQUENCE [LARGE SCALE GENOMIC DNA]</scope>
    <source>
        <strain evidence="6">ATCC BAA-1392 / DSM 18658 / VKM B-2454 / MOB10</strain>
    </source>
</reference>
<organism evidence="5 6">
    <name type="scientific">Singulisphaera acidiphila (strain ATCC BAA-1392 / DSM 18658 / VKM B-2454 / MOB10)</name>
    <dbReference type="NCBI Taxonomy" id="886293"/>
    <lineage>
        <taxon>Bacteria</taxon>
        <taxon>Pseudomonadati</taxon>
        <taxon>Planctomycetota</taxon>
        <taxon>Planctomycetia</taxon>
        <taxon>Isosphaerales</taxon>
        <taxon>Isosphaeraceae</taxon>
        <taxon>Singulisphaera</taxon>
    </lineage>
</organism>
<dbReference type="KEGG" id="saci:Sinac_7484"/>
<dbReference type="InterPro" id="IPR013324">
    <property type="entry name" value="RNA_pol_sigma_r3/r4-like"/>
</dbReference>
<protein>
    <submittedName>
        <fullName evidence="5">DNA-directed RNA polymerase specialized sigma subunit, sigma24</fullName>
    </submittedName>
</protein>
<keyword evidence="6" id="KW-1185">Reference proteome</keyword>
<sequence length="228" mass="25716">MAHHLSTCWTLLRDAAAGGEASRTEFAIRYTPVVRAYLAARWRGSFKRLGELDDAVQDVLVECLRDGGLLDRARADRPGGFRAFLYGAVRNVAMRVETRQARQHARESQAPIDLQGIAGSEDALSRVFDRAWAKAVMREAAERQSELAAQRGEAALRRVELLRLRFHEEMPIREIAQLWGVDTPSLHHEYARARQEFRSALEQVVALHHPGAPEDVDRECAQLLSLLE</sequence>
<accession>L0DR64</accession>
<keyword evidence="3" id="KW-0731">Sigma factor</keyword>
<dbReference type="OrthoDB" id="284006at2"/>
<comment type="similarity">
    <text evidence="1">Belongs to the sigma-70 factor family. ECF subfamily.</text>
</comment>
<keyword evidence="2" id="KW-0805">Transcription regulation</keyword>
<evidence type="ECO:0000313" key="5">
    <source>
        <dbReference type="EMBL" id="AGA31518.1"/>
    </source>
</evidence>
<keyword evidence="4" id="KW-0804">Transcription</keyword>
<evidence type="ECO:0000256" key="4">
    <source>
        <dbReference type="ARBA" id="ARBA00023163"/>
    </source>
</evidence>
<dbReference type="GO" id="GO:0016987">
    <property type="term" value="F:sigma factor activity"/>
    <property type="evidence" value="ECO:0007669"/>
    <property type="project" value="UniProtKB-KW"/>
</dbReference>
<keyword evidence="5" id="KW-0240">DNA-directed RNA polymerase</keyword>
<dbReference type="Proteomes" id="UP000010798">
    <property type="component" value="Chromosome"/>
</dbReference>
<evidence type="ECO:0000256" key="3">
    <source>
        <dbReference type="ARBA" id="ARBA00023082"/>
    </source>
</evidence>
<dbReference type="InterPro" id="IPR039425">
    <property type="entry name" value="RNA_pol_sigma-70-like"/>
</dbReference>
<dbReference type="GO" id="GO:0000428">
    <property type="term" value="C:DNA-directed RNA polymerase complex"/>
    <property type="evidence" value="ECO:0007669"/>
    <property type="project" value="UniProtKB-KW"/>
</dbReference>